<keyword evidence="5 6" id="KW-0067">ATP-binding</keyword>
<dbReference type="Gene3D" id="1.10.510.10">
    <property type="entry name" value="Transferase(Phosphotransferase) domain 1"/>
    <property type="match status" value="1"/>
</dbReference>
<dbReference type="EMBL" id="AMQM01002472">
    <property type="status" value="NOT_ANNOTATED_CDS"/>
    <property type="molecule type" value="Genomic_DNA"/>
</dbReference>
<reference evidence="9 11" key="2">
    <citation type="journal article" date="2013" name="Nature">
        <title>Insights into bilaterian evolution from three spiralian genomes.</title>
        <authorList>
            <person name="Simakov O."/>
            <person name="Marletaz F."/>
            <person name="Cho S.J."/>
            <person name="Edsinger-Gonzales E."/>
            <person name="Havlak P."/>
            <person name="Hellsten U."/>
            <person name="Kuo D.H."/>
            <person name="Larsson T."/>
            <person name="Lv J."/>
            <person name="Arendt D."/>
            <person name="Savage R."/>
            <person name="Osoegawa K."/>
            <person name="de Jong P."/>
            <person name="Grimwood J."/>
            <person name="Chapman J.A."/>
            <person name="Shapiro H."/>
            <person name="Aerts A."/>
            <person name="Otillar R.P."/>
            <person name="Terry A.Y."/>
            <person name="Boore J.L."/>
            <person name="Grigoriev I.V."/>
            <person name="Lindberg D.R."/>
            <person name="Seaver E.C."/>
            <person name="Weisblat D.A."/>
            <person name="Putnam N.H."/>
            <person name="Rokhsar D.S."/>
        </authorList>
    </citation>
    <scope>NUCLEOTIDE SEQUENCE</scope>
</reference>
<dbReference type="Gene3D" id="3.30.200.20">
    <property type="entry name" value="Phosphorylase Kinase, domain 1"/>
    <property type="match status" value="1"/>
</dbReference>
<sequence>MLMMSPSGKRRDFKDSPLSKLSVDLIQTYKRINEIYYTRKRLKHDRQHRSHANIILADKDCPHHHHHHSDVSRSSSIVKRSIKNGDCSVKNSCDNLYTQKFQQTHSQSNYNISNQQQQQQQRTMQQSLLQQRPQQHSQQHLQQQQPQQLLHSNSGSNNNNNTLRLYKNNNSQVQQKSDEQQEYAPFVSGDVWHDRYILGQILGKGSFGQVVKALDMHSNEGVAVKIIKNKKPFLNQARIEISLLELIKSHDPAKKNGIVHLLSYFECISPPTAVGQLCLVFELLSFNLYDLLRNTNFKGVSLNLTRKFAYQLCNALKFLSSPQLGIIHCDLKPENVLLVNPKRSQIKIVDFGSSCKRDQRLYSYIQSRFYRSPEILMGLQYDLPIDMWSLGCILVEVHVGEPLFHGLDEVDQLNRIIEVLGLPPQKVVDKASKYNKFFTKTSSGYTVKDISKYKPAGSRNLRSVLGVEVGGPGGRRLNESGHSCADYATFHDLISRMLTYESIKRISPIIALEHSFFKPLETPLTTPLHNFSTASSSAISSLGQSNKMTTRFNCSVGNTGSCSGGGGGHSGVGGHASSFITNVLLSPRRTVSNLVHSNLTPAAVSSPTTAKRSYSNTGRQSSSNKPPSSRPMR</sequence>
<dbReference type="Proteomes" id="UP000015101">
    <property type="component" value="Unassembled WGS sequence"/>
</dbReference>
<dbReference type="InParanoid" id="T1EEN2"/>
<dbReference type="GO" id="GO:0003713">
    <property type="term" value="F:transcription coactivator activity"/>
    <property type="evidence" value="ECO:0000318"/>
    <property type="project" value="GO_Central"/>
</dbReference>
<dbReference type="InterPro" id="IPR011009">
    <property type="entry name" value="Kinase-like_dom_sf"/>
</dbReference>
<keyword evidence="11" id="KW-1185">Reference proteome</keyword>
<dbReference type="RefSeq" id="XP_009010079.1">
    <property type="nucleotide sequence ID" value="XM_009011831.1"/>
</dbReference>
<dbReference type="InterPro" id="IPR000719">
    <property type="entry name" value="Prot_kinase_dom"/>
</dbReference>
<proteinExistence type="predicted"/>
<dbReference type="PANTHER" id="PTHR24058:SF28">
    <property type="entry name" value="SERINE_THREONINE-PROTEIN KINASE MINIBRAIN"/>
    <property type="match status" value="1"/>
</dbReference>
<dbReference type="PROSITE" id="PS00108">
    <property type="entry name" value="PROTEIN_KINASE_ST"/>
    <property type="match status" value="1"/>
</dbReference>
<accession>T1EEN2</accession>
<evidence type="ECO:0000256" key="5">
    <source>
        <dbReference type="ARBA" id="ARBA00022840"/>
    </source>
</evidence>
<dbReference type="GO" id="GO:0004674">
    <property type="term" value="F:protein serine/threonine kinase activity"/>
    <property type="evidence" value="ECO:0000318"/>
    <property type="project" value="GO_Central"/>
</dbReference>
<feature type="binding site" evidence="6">
    <location>
        <position position="225"/>
    </location>
    <ligand>
        <name>ATP</name>
        <dbReference type="ChEBI" id="CHEBI:30616"/>
    </ligand>
</feature>
<evidence type="ECO:0000256" key="7">
    <source>
        <dbReference type="SAM" id="MobiDB-lite"/>
    </source>
</evidence>
<protein>
    <recommendedName>
        <fullName evidence="8">Protein kinase domain-containing protein</fullName>
    </recommendedName>
</protein>
<dbReference type="STRING" id="6412.T1EEN2"/>
<keyword evidence="2" id="KW-0808">Transferase</keyword>
<dbReference type="eggNOG" id="KOG0667">
    <property type="taxonomic scope" value="Eukaryota"/>
</dbReference>
<gene>
    <name evidence="10" type="primary">20195034</name>
    <name evidence="9" type="ORF">HELRODRAFT_108864</name>
</gene>
<dbReference type="OrthoDB" id="9332038at2759"/>
<keyword evidence="1" id="KW-0723">Serine/threonine-protein kinase</keyword>
<evidence type="ECO:0000313" key="9">
    <source>
        <dbReference type="EMBL" id="ESO11591.1"/>
    </source>
</evidence>
<keyword evidence="3 6" id="KW-0547">Nucleotide-binding</keyword>
<dbReference type="SUPFAM" id="SSF56112">
    <property type="entry name" value="Protein kinase-like (PK-like)"/>
    <property type="match status" value="1"/>
</dbReference>
<name>T1EEN2_HELRO</name>
<dbReference type="EnsemblMetazoa" id="HelroT108864">
    <property type="protein sequence ID" value="HelroP108864"/>
    <property type="gene ID" value="HelroG108864"/>
</dbReference>
<evidence type="ECO:0000256" key="4">
    <source>
        <dbReference type="ARBA" id="ARBA00022777"/>
    </source>
</evidence>
<dbReference type="KEGG" id="hro:HELRODRAFT_108864"/>
<dbReference type="OMA" id="QHRSHAN"/>
<dbReference type="Pfam" id="PF00069">
    <property type="entry name" value="Pkinase"/>
    <property type="match status" value="1"/>
</dbReference>
<reference evidence="11" key="1">
    <citation type="submission" date="2012-12" db="EMBL/GenBank/DDBJ databases">
        <authorList>
            <person name="Hellsten U."/>
            <person name="Grimwood J."/>
            <person name="Chapman J.A."/>
            <person name="Shapiro H."/>
            <person name="Aerts A."/>
            <person name="Otillar R.P."/>
            <person name="Terry A.Y."/>
            <person name="Boore J.L."/>
            <person name="Simakov O."/>
            <person name="Marletaz F."/>
            <person name="Cho S.-J."/>
            <person name="Edsinger-Gonzales E."/>
            <person name="Havlak P."/>
            <person name="Kuo D.-H."/>
            <person name="Larsson T."/>
            <person name="Lv J."/>
            <person name="Arendt D."/>
            <person name="Savage R."/>
            <person name="Osoegawa K."/>
            <person name="de Jong P."/>
            <person name="Lindberg D.R."/>
            <person name="Seaver E.C."/>
            <person name="Weisblat D.A."/>
            <person name="Putnam N.H."/>
            <person name="Grigoriev I.V."/>
            <person name="Rokhsar D.S."/>
        </authorList>
    </citation>
    <scope>NUCLEOTIDE SEQUENCE</scope>
</reference>
<dbReference type="HOGENOM" id="CLU_000288_5_15_1"/>
<evidence type="ECO:0000313" key="11">
    <source>
        <dbReference type="Proteomes" id="UP000015101"/>
    </source>
</evidence>
<evidence type="ECO:0000313" key="10">
    <source>
        <dbReference type="EnsemblMetazoa" id="HelroP108864"/>
    </source>
</evidence>
<dbReference type="EMBL" id="KB095812">
    <property type="protein sequence ID" value="ESO11591.1"/>
    <property type="molecule type" value="Genomic_DNA"/>
</dbReference>
<evidence type="ECO:0000256" key="3">
    <source>
        <dbReference type="ARBA" id="ARBA00022741"/>
    </source>
</evidence>
<dbReference type="InterPro" id="IPR017441">
    <property type="entry name" value="Protein_kinase_ATP_BS"/>
</dbReference>
<dbReference type="PROSITE" id="PS50011">
    <property type="entry name" value="PROTEIN_KINASE_DOM"/>
    <property type="match status" value="1"/>
</dbReference>
<dbReference type="CTD" id="20195034"/>
<keyword evidence="4" id="KW-0418">Kinase</keyword>
<dbReference type="GO" id="GO:0005524">
    <property type="term" value="F:ATP binding"/>
    <property type="evidence" value="ECO:0007669"/>
    <property type="project" value="UniProtKB-UniRule"/>
</dbReference>
<reference evidence="10" key="3">
    <citation type="submission" date="2015-06" db="UniProtKB">
        <authorList>
            <consortium name="EnsemblMetazoa"/>
        </authorList>
    </citation>
    <scope>IDENTIFICATION</scope>
</reference>
<feature type="compositionally biased region" description="Polar residues" evidence="7">
    <location>
        <begin position="602"/>
        <end position="627"/>
    </location>
</feature>
<evidence type="ECO:0000256" key="2">
    <source>
        <dbReference type="ARBA" id="ARBA00022679"/>
    </source>
</evidence>
<dbReference type="AlphaFoldDB" id="T1EEN2"/>
<feature type="region of interest" description="Disordered" evidence="7">
    <location>
        <begin position="111"/>
        <end position="164"/>
    </location>
</feature>
<dbReference type="PANTHER" id="PTHR24058">
    <property type="entry name" value="DUAL SPECIFICITY PROTEIN KINASE"/>
    <property type="match status" value="1"/>
</dbReference>
<organism evidence="10 11">
    <name type="scientific">Helobdella robusta</name>
    <name type="common">Californian leech</name>
    <dbReference type="NCBI Taxonomy" id="6412"/>
    <lineage>
        <taxon>Eukaryota</taxon>
        <taxon>Metazoa</taxon>
        <taxon>Spiralia</taxon>
        <taxon>Lophotrochozoa</taxon>
        <taxon>Annelida</taxon>
        <taxon>Clitellata</taxon>
        <taxon>Hirudinea</taxon>
        <taxon>Rhynchobdellida</taxon>
        <taxon>Glossiphoniidae</taxon>
        <taxon>Helobdella</taxon>
    </lineage>
</organism>
<evidence type="ECO:0000259" key="8">
    <source>
        <dbReference type="PROSITE" id="PS50011"/>
    </source>
</evidence>
<dbReference type="InterPro" id="IPR050494">
    <property type="entry name" value="Ser_Thr_dual-spec_kinase"/>
</dbReference>
<dbReference type="SMART" id="SM00220">
    <property type="entry name" value="S_TKc"/>
    <property type="match status" value="1"/>
</dbReference>
<dbReference type="PROSITE" id="PS00107">
    <property type="entry name" value="PROTEIN_KINASE_ATP"/>
    <property type="match status" value="1"/>
</dbReference>
<feature type="region of interest" description="Disordered" evidence="7">
    <location>
        <begin position="602"/>
        <end position="633"/>
    </location>
</feature>
<evidence type="ECO:0000256" key="6">
    <source>
        <dbReference type="PROSITE-ProRule" id="PRU10141"/>
    </source>
</evidence>
<dbReference type="GO" id="GO:0005634">
    <property type="term" value="C:nucleus"/>
    <property type="evidence" value="ECO:0000318"/>
    <property type="project" value="GO_Central"/>
</dbReference>
<dbReference type="InterPro" id="IPR008271">
    <property type="entry name" value="Ser/Thr_kinase_AS"/>
</dbReference>
<dbReference type="GeneID" id="20195034"/>
<dbReference type="GO" id="GO:0045893">
    <property type="term" value="P:positive regulation of DNA-templated transcription"/>
    <property type="evidence" value="ECO:0000318"/>
    <property type="project" value="GO_Central"/>
</dbReference>
<feature type="domain" description="Protein kinase" evidence="8">
    <location>
        <begin position="196"/>
        <end position="517"/>
    </location>
</feature>
<evidence type="ECO:0000256" key="1">
    <source>
        <dbReference type="ARBA" id="ARBA00022527"/>
    </source>
</evidence>